<dbReference type="GO" id="GO:0005524">
    <property type="term" value="F:ATP binding"/>
    <property type="evidence" value="ECO:0007669"/>
    <property type="project" value="UniProtKB-KW"/>
</dbReference>
<feature type="domain" description="ABC transporter" evidence="4">
    <location>
        <begin position="13"/>
        <end position="237"/>
    </location>
</feature>
<dbReference type="SMART" id="SM00382">
    <property type="entry name" value="AAA"/>
    <property type="match status" value="1"/>
</dbReference>
<reference evidence="6" key="1">
    <citation type="submission" date="2016-10" db="EMBL/GenBank/DDBJ databases">
        <authorList>
            <person name="Varghese N."/>
            <person name="Submissions S."/>
        </authorList>
    </citation>
    <scope>NUCLEOTIDE SEQUENCE [LARGE SCALE GENOMIC DNA]</scope>
    <source>
        <strain evidence="6">DSM 44437</strain>
    </source>
</reference>
<evidence type="ECO:0000259" key="4">
    <source>
        <dbReference type="PROSITE" id="PS50893"/>
    </source>
</evidence>
<dbReference type="Gene3D" id="3.40.50.300">
    <property type="entry name" value="P-loop containing nucleotide triphosphate hydrolases"/>
    <property type="match status" value="1"/>
</dbReference>
<evidence type="ECO:0000313" key="6">
    <source>
        <dbReference type="Proteomes" id="UP000199503"/>
    </source>
</evidence>
<keyword evidence="6" id="KW-1185">Reference proteome</keyword>
<dbReference type="InterPro" id="IPR003439">
    <property type="entry name" value="ABC_transporter-like_ATP-bd"/>
</dbReference>
<dbReference type="EMBL" id="FOFV01000009">
    <property type="protein sequence ID" value="SER49611.1"/>
    <property type="molecule type" value="Genomic_DNA"/>
</dbReference>
<keyword evidence="3 5" id="KW-0067">ATP-binding</keyword>
<dbReference type="STRING" id="65499.SAMN04488000_109188"/>
<gene>
    <name evidence="5" type="ORF">SAMN04488000_109188</name>
</gene>
<evidence type="ECO:0000256" key="1">
    <source>
        <dbReference type="ARBA" id="ARBA00022448"/>
    </source>
</evidence>
<organism evidence="5 6">
    <name type="scientific">Lentzea albida</name>
    <dbReference type="NCBI Taxonomy" id="65499"/>
    <lineage>
        <taxon>Bacteria</taxon>
        <taxon>Bacillati</taxon>
        <taxon>Actinomycetota</taxon>
        <taxon>Actinomycetes</taxon>
        <taxon>Pseudonocardiales</taxon>
        <taxon>Pseudonocardiaceae</taxon>
        <taxon>Lentzea</taxon>
    </lineage>
</organism>
<dbReference type="PANTHER" id="PTHR42939">
    <property type="entry name" value="ABC TRANSPORTER ATP-BINDING PROTEIN ALBC-RELATED"/>
    <property type="match status" value="1"/>
</dbReference>
<dbReference type="InterPro" id="IPR051782">
    <property type="entry name" value="ABC_Transporter_VariousFunc"/>
</dbReference>
<accession>A0A1H9PMX2</accession>
<dbReference type="Proteomes" id="UP000199503">
    <property type="component" value="Unassembled WGS sequence"/>
</dbReference>
<proteinExistence type="predicted"/>
<name>A0A1H9PMX2_9PSEU</name>
<dbReference type="InterPro" id="IPR017871">
    <property type="entry name" value="ABC_transporter-like_CS"/>
</dbReference>
<protein>
    <submittedName>
        <fullName evidence="5">ABC-2 type transport system ATP-binding protein</fullName>
    </submittedName>
</protein>
<evidence type="ECO:0000256" key="2">
    <source>
        <dbReference type="ARBA" id="ARBA00022741"/>
    </source>
</evidence>
<dbReference type="AlphaFoldDB" id="A0A1H9PMX2"/>
<dbReference type="PROSITE" id="PS00211">
    <property type="entry name" value="ABC_TRANSPORTER_1"/>
    <property type="match status" value="1"/>
</dbReference>
<sequence>MTTRRHPDRALPVLAEGVGKRYRRGWALEETSLVIPENRVVALVGPNGAGKSTLMGLVTGMLRPSAGSIAVFGDEPSGKGLHPAVSYLAQQKPLYRQLTVAETLTFGARTNPTWDQGYASHLVEQAGVPMNAKVGTLSGGQRTRVALALALGKRPRLLLLDEPLADLDPLAREAVLRVLMSEARMQGMTVVLSSHVLAELEGVCDHLVLLHRGRVLLAGDVNRLSGDGTPLGELVLRHMRAAAAQEVAA</sequence>
<dbReference type="PANTHER" id="PTHR42939:SF1">
    <property type="entry name" value="ABC TRANSPORTER ATP-BINDING PROTEIN ALBC-RELATED"/>
    <property type="match status" value="1"/>
</dbReference>
<dbReference type="Pfam" id="PF00005">
    <property type="entry name" value="ABC_tran"/>
    <property type="match status" value="1"/>
</dbReference>
<dbReference type="InterPro" id="IPR003593">
    <property type="entry name" value="AAA+_ATPase"/>
</dbReference>
<evidence type="ECO:0000313" key="5">
    <source>
        <dbReference type="EMBL" id="SER49611.1"/>
    </source>
</evidence>
<keyword evidence="1" id="KW-0813">Transport</keyword>
<dbReference type="CDD" id="cd03230">
    <property type="entry name" value="ABC_DR_subfamily_A"/>
    <property type="match status" value="1"/>
</dbReference>
<keyword evidence="2" id="KW-0547">Nucleotide-binding</keyword>
<dbReference type="InterPro" id="IPR027417">
    <property type="entry name" value="P-loop_NTPase"/>
</dbReference>
<dbReference type="GO" id="GO:0016887">
    <property type="term" value="F:ATP hydrolysis activity"/>
    <property type="evidence" value="ECO:0007669"/>
    <property type="project" value="InterPro"/>
</dbReference>
<dbReference type="PROSITE" id="PS50893">
    <property type="entry name" value="ABC_TRANSPORTER_2"/>
    <property type="match status" value="1"/>
</dbReference>
<dbReference type="SUPFAM" id="SSF52540">
    <property type="entry name" value="P-loop containing nucleoside triphosphate hydrolases"/>
    <property type="match status" value="1"/>
</dbReference>
<evidence type="ECO:0000256" key="3">
    <source>
        <dbReference type="ARBA" id="ARBA00022840"/>
    </source>
</evidence>